<dbReference type="Pfam" id="PF06580">
    <property type="entry name" value="His_kinase"/>
    <property type="match status" value="1"/>
</dbReference>
<accession>A0ABT1FNL6</accession>
<protein>
    <submittedName>
        <fullName evidence="3">Histidine kinase</fullName>
    </submittedName>
</protein>
<dbReference type="InterPro" id="IPR050640">
    <property type="entry name" value="Bact_2-comp_sensor_kinase"/>
</dbReference>
<comment type="caution">
    <text evidence="3">The sequence shown here is derived from an EMBL/GenBank/DDBJ whole genome shotgun (WGS) entry which is preliminary data.</text>
</comment>
<keyword evidence="1" id="KW-1133">Transmembrane helix</keyword>
<evidence type="ECO:0000259" key="2">
    <source>
        <dbReference type="Pfam" id="PF06580"/>
    </source>
</evidence>
<keyword evidence="1" id="KW-0812">Transmembrane</keyword>
<reference evidence="3 4" key="1">
    <citation type="submission" date="2022-06" db="EMBL/GenBank/DDBJ databases">
        <title>Runella sp. S5 genome sequencing.</title>
        <authorList>
            <person name="Park S."/>
        </authorList>
    </citation>
    <scope>NUCLEOTIDE SEQUENCE [LARGE SCALE GENOMIC DNA]</scope>
    <source>
        <strain evidence="3 4">S5</strain>
    </source>
</reference>
<dbReference type="GO" id="GO:0016301">
    <property type="term" value="F:kinase activity"/>
    <property type="evidence" value="ECO:0007669"/>
    <property type="project" value="UniProtKB-KW"/>
</dbReference>
<feature type="transmembrane region" description="Helical" evidence="1">
    <location>
        <begin position="77"/>
        <end position="100"/>
    </location>
</feature>
<proteinExistence type="predicted"/>
<keyword evidence="3" id="KW-0418">Kinase</keyword>
<evidence type="ECO:0000313" key="3">
    <source>
        <dbReference type="EMBL" id="MCP1383359.1"/>
    </source>
</evidence>
<dbReference type="PANTHER" id="PTHR34220:SF7">
    <property type="entry name" value="SENSOR HISTIDINE KINASE YPDA"/>
    <property type="match status" value="1"/>
</dbReference>
<dbReference type="Proteomes" id="UP001204772">
    <property type="component" value="Unassembled WGS sequence"/>
</dbReference>
<keyword evidence="4" id="KW-1185">Reference proteome</keyword>
<dbReference type="EMBL" id="JAMZEL010000004">
    <property type="protein sequence ID" value="MCP1383359.1"/>
    <property type="molecule type" value="Genomic_DNA"/>
</dbReference>
<sequence length="343" mass="39796">MSNPLASKTRIFIVVITFLIVCAFLMRWYVFKIPWQANLFLALISGSVMVISWFFFSKLHHFFDSFFPYENGIIMRMIPQVLLTFVFVLVVSGVTVSWVMSLFPFSSLIAQQYTDLAKVAGYFAQFLVVLLINVLHLSDYLFHKWRENATRAIHLEKEKSQVQFDNLKNQLNPHFLFNSLTSLDSLIQENPDLARQFLQQLSKVFRYVLQHKDKGLVPLYTEIDFIKNYVFLLQTRFETSLTIDFQISNESLEKKITPVTLQILIENALKHNIVSAAHPLTIRICSDEKYLKVENNIQPKKQVETSNGQGLQNLKNLYKFLTDTPLETVIHNGKFVAYIPLIA</sequence>
<feature type="transmembrane region" description="Helical" evidence="1">
    <location>
        <begin position="120"/>
        <end position="142"/>
    </location>
</feature>
<evidence type="ECO:0000313" key="4">
    <source>
        <dbReference type="Proteomes" id="UP001204772"/>
    </source>
</evidence>
<feature type="transmembrane region" description="Helical" evidence="1">
    <location>
        <begin position="12"/>
        <end position="31"/>
    </location>
</feature>
<keyword evidence="1" id="KW-0472">Membrane</keyword>
<dbReference type="RefSeq" id="WP_253528179.1">
    <property type="nucleotide sequence ID" value="NZ_JAMZEL010000004.1"/>
</dbReference>
<gene>
    <name evidence="3" type="ORF">NCI00_13015</name>
</gene>
<feature type="transmembrane region" description="Helical" evidence="1">
    <location>
        <begin position="37"/>
        <end position="56"/>
    </location>
</feature>
<feature type="domain" description="Signal transduction histidine kinase internal region" evidence="2">
    <location>
        <begin position="163"/>
        <end position="240"/>
    </location>
</feature>
<organism evidence="3 4">
    <name type="scientific">Runella salmonicolor</name>
    <dbReference type="NCBI Taxonomy" id="2950278"/>
    <lineage>
        <taxon>Bacteria</taxon>
        <taxon>Pseudomonadati</taxon>
        <taxon>Bacteroidota</taxon>
        <taxon>Cytophagia</taxon>
        <taxon>Cytophagales</taxon>
        <taxon>Spirosomataceae</taxon>
        <taxon>Runella</taxon>
    </lineage>
</organism>
<evidence type="ECO:0000256" key="1">
    <source>
        <dbReference type="SAM" id="Phobius"/>
    </source>
</evidence>
<dbReference type="InterPro" id="IPR010559">
    <property type="entry name" value="Sig_transdc_His_kin_internal"/>
</dbReference>
<keyword evidence="3" id="KW-0808">Transferase</keyword>
<name>A0ABT1FNL6_9BACT</name>
<dbReference type="PANTHER" id="PTHR34220">
    <property type="entry name" value="SENSOR HISTIDINE KINASE YPDA"/>
    <property type="match status" value="1"/>
</dbReference>